<evidence type="ECO:0000256" key="8">
    <source>
        <dbReference type="ARBA" id="ARBA00022692"/>
    </source>
</evidence>
<reference evidence="14 15" key="1">
    <citation type="submission" date="2017-10" db="EMBL/GenBank/DDBJ databases">
        <title>Resolving the taxonomy of Roseburia spp., Eubacterium rectale and Agathobacter spp. through phylogenomic analysis.</title>
        <authorList>
            <person name="Sheridan P.O."/>
            <person name="Walker A.W."/>
            <person name="Duncan S.H."/>
            <person name="Scott K.P."/>
            <person name="Toole P.W.O."/>
            <person name="Luis P."/>
            <person name="Flint H.J."/>
        </authorList>
    </citation>
    <scope>NUCLEOTIDE SEQUENCE [LARGE SCALE GENOMIC DNA]</scope>
    <source>
        <strain evidence="14 15">JK623</strain>
    </source>
</reference>
<evidence type="ECO:0000256" key="9">
    <source>
        <dbReference type="ARBA" id="ARBA00022989"/>
    </source>
</evidence>
<reference evidence="14 15" key="2">
    <citation type="submission" date="2017-10" db="EMBL/GenBank/DDBJ databases">
        <authorList>
            <person name="Banno H."/>
            <person name="Chua N.-H."/>
        </authorList>
    </citation>
    <scope>NUCLEOTIDE SEQUENCE [LARGE SCALE GENOMIC DNA]</scope>
    <source>
        <strain evidence="14 15">JK623</strain>
    </source>
</reference>
<evidence type="ECO:0000256" key="3">
    <source>
        <dbReference type="ARBA" id="ARBA00010199"/>
    </source>
</evidence>
<dbReference type="EMBL" id="PDYG01000051">
    <property type="protein sequence ID" value="PHU37469.1"/>
    <property type="molecule type" value="Genomic_DNA"/>
</dbReference>
<evidence type="ECO:0000256" key="7">
    <source>
        <dbReference type="ARBA" id="ARBA00022475"/>
    </source>
</evidence>
<evidence type="ECO:0000256" key="10">
    <source>
        <dbReference type="ARBA" id="ARBA00023065"/>
    </source>
</evidence>
<organism evidence="14 15">
    <name type="scientific">Agathobacter ruminis</name>
    <dbReference type="NCBI Taxonomy" id="1712665"/>
    <lineage>
        <taxon>Bacteria</taxon>
        <taxon>Bacillati</taxon>
        <taxon>Bacillota</taxon>
        <taxon>Clostridia</taxon>
        <taxon>Lachnospirales</taxon>
        <taxon>Lachnospiraceae</taxon>
        <taxon>Agathobacter</taxon>
    </lineage>
</organism>
<protein>
    <recommendedName>
        <fullName evidence="4">Probable multidrug resistance protein NorM</fullName>
    </recommendedName>
    <alternativeName>
        <fullName evidence="12">Multidrug-efflux transporter</fullName>
    </alternativeName>
</protein>
<proteinExistence type="inferred from homology"/>
<keyword evidence="5" id="KW-0813">Transport</keyword>
<dbReference type="InterPro" id="IPR002528">
    <property type="entry name" value="MATE_fam"/>
</dbReference>
<feature type="transmembrane region" description="Helical" evidence="13">
    <location>
        <begin position="176"/>
        <end position="193"/>
    </location>
</feature>
<gene>
    <name evidence="14" type="ORF">CSX02_07685</name>
</gene>
<accession>A0A2G3E2K3</accession>
<keyword evidence="15" id="KW-1185">Reference proteome</keyword>
<dbReference type="GO" id="GO:0006811">
    <property type="term" value="P:monoatomic ion transport"/>
    <property type="evidence" value="ECO:0007669"/>
    <property type="project" value="UniProtKB-KW"/>
</dbReference>
<dbReference type="PANTHER" id="PTHR43298:SF2">
    <property type="entry name" value="FMN_FAD EXPORTER YEEO-RELATED"/>
    <property type="match status" value="1"/>
</dbReference>
<evidence type="ECO:0000256" key="11">
    <source>
        <dbReference type="ARBA" id="ARBA00023136"/>
    </source>
</evidence>
<keyword evidence="8 13" id="KW-0812">Transmembrane</keyword>
<dbReference type="PIRSF" id="PIRSF006603">
    <property type="entry name" value="DinF"/>
    <property type="match status" value="1"/>
</dbReference>
<dbReference type="Proteomes" id="UP000224563">
    <property type="component" value="Unassembled WGS sequence"/>
</dbReference>
<feature type="transmembrane region" description="Helical" evidence="13">
    <location>
        <begin position="99"/>
        <end position="124"/>
    </location>
</feature>
<dbReference type="GO" id="GO:0005886">
    <property type="term" value="C:plasma membrane"/>
    <property type="evidence" value="ECO:0007669"/>
    <property type="project" value="UniProtKB-SubCell"/>
</dbReference>
<dbReference type="AlphaFoldDB" id="A0A2G3E2K3"/>
<keyword evidence="11 13" id="KW-0472">Membrane</keyword>
<dbReference type="InterPro" id="IPR050222">
    <property type="entry name" value="MATE_MdtK"/>
</dbReference>
<dbReference type="InterPro" id="IPR048279">
    <property type="entry name" value="MdtK-like"/>
</dbReference>
<feature type="transmembrane region" description="Helical" evidence="13">
    <location>
        <begin position="368"/>
        <end position="391"/>
    </location>
</feature>
<feature type="transmembrane region" description="Helical" evidence="13">
    <location>
        <begin position="144"/>
        <end position="164"/>
    </location>
</feature>
<comment type="function">
    <text evidence="1">Multidrug efflux pump.</text>
</comment>
<dbReference type="PANTHER" id="PTHR43298">
    <property type="entry name" value="MULTIDRUG RESISTANCE PROTEIN NORM-RELATED"/>
    <property type="match status" value="1"/>
</dbReference>
<name>A0A2G3E2K3_9FIRM</name>
<evidence type="ECO:0000256" key="1">
    <source>
        <dbReference type="ARBA" id="ARBA00003408"/>
    </source>
</evidence>
<keyword evidence="6" id="KW-0050">Antiport</keyword>
<comment type="caution">
    <text evidence="14">The sequence shown here is derived from an EMBL/GenBank/DDBJ whole genome shotgun (WGS) entry which is preliminary data.</text>
</comment>
<feature type="transmembrane region" description="Helical" evidence="13">
    <location>
        <begin position="294"/>
        <end position="314"/>
    </location>
</feature>
<dbReference type="RefSeq" id="WP_099386244.1">
    <property type="nucleotide sequence ID" value="NZ_JANSWH010000051.1"/>
</dbReference>
<keyword evidence="7" id="KW-1003">Cell membrane</keyword>
<dbReference type="GO" id="GO:0042910">
    <property type="term" value="F:xenobiotic transmembrane transporter activity"/>
    <property type="evidence" value="ECO:0007669"/>
    <property type="project" value="InterPro"/>
</dbReference>
<comment type="similarity">
    <text evidence="3">Belongs to the multi antimicrobial extrusion (MATE) (TC 2.A.66.1) family.</text>
</comment>
<evidence type="ECO:0000313" key="15">
    <source>
        <dbReference type="Proteomes" id="UP000224563"/>
    </source>
</evidence>
<dbReference type="GO" id="GO:0015297">
    <property type="term" value="F:antiporter activity"/>
    <property type="evidence" value="ECO:0007669"/>
    <property type="project" value="UniProtKB-KW"/>
</dbReference>
<comment type="subcellular location">
    <subcellularLocation>
        <location evidence="2">Cell membrane</location>
        <topology evidence="2">Multi-pass membrane protein</topology>
    </subcellularLocation>
</comment>
<feature type="transmembrane region" description="Helical" evidence="13">
    <location>
        <begin position="205"/>
        <end position="226"/>
    </location>
</feature>
<feature type="transmembrane region" description="Helical" evidence="13">
    <location>
        <begin position="403"/>
        <end position="423"/>
    </location>
</feature>
<evidence type="ECO:0000256" key="4">
    <source>
        <dbReference type="ARBA" id="ARBA00020268"/>
    </source>
</evidence>
<sequence>MRKFKEKFIGDRAFYATVLAILVPMVIQNVVTNFVSMLDNIMVGRLGTAQMNGVSIANQFIFIFNITIFGAIAGPTIFGAQFYGKQDHEGQKQTVRFRILMALVITVVFALIYMIFAEPLLSLYIAKDDDPLMIAETLRYGKEYMRIIMVSLLPFALGQAYASVVRECGETKVPMYGSMAAVFVNLILDYGLIFGKLGMPEMGVAGAAIATVVAKFIEAAVVIVWAHRTPERNRYIVGLYKGFAINPHLLVQMIRRGTPLLINEFLWVVGVSVVSQCYSIRGLDVVGGRNIANVITNLFGVVYIQIGSATSIILGNKLGAGKMEEARDTDNKLLLFSIIVSITVSVAMLPFVYIFPQLYNTTDEIRALASYIILITAVAMPMWAYTNTCYFTLRSGGRTGLTFLFDFVFAWAFQIPLCYFLSYHTDMNFKLLFAIITYTEIVKVILGYFMVRSDLWVQNIVDKEEV</sequence>
<feature type="transmembrane region" description="Helical" evidence="13">
    <location>
        <begin position="56"/>
        <end position="78"/>
    </location>
</feature>
<evidence type="ECO:0000313" key="14">
    <source>
        <dbReference type="EMBL" id="PHU37469.1"/>
    </source>
</evidence>
<feature type="transmembrane region" description="Helical" evidence="13">
    <location>
        <begin position="334"/>
        <end position="356"/>
    </location>
</feature>
<feature type="transmembrane region" description="Helical" evidence="13">
    <location>
        <begin position="429"/>
        <end position="451"/>
    </location>
</feature>
<keyword evidence="10" id="KW-0406">Ion transport</keyword>
<feature type="transmembrane region" description="Helical" evidence="13">
    <location>
        <begin position="12"/>
        <end position="36"/>
    </location>
</feature>
<evidence type="ECO:0000256" key="12">
    <source>
        <dbReference type="ARBA" id="ARBA00031636"/>
    </source>
</evidence>
<dbReference type="NCBIfam" id="TIGR00797">
    <property type="entry name" value="matE"/>
    <property type="match status" value="1"/>
</dbReference>
<dbReference type="Pfam" id="PF01554">
    <property type="entry name" value="MatE"/>
    <property type="match status" value="2"/>
</dbReference>
<evidence type="ECO:0000256" key="2">
    <source>
        <dbReference type="ARBA" id="ARBA00004651"/>
    </source>
</evidence>
<evidence type="ECO:0000256" key="13">
    <source>
        <dbReference type="SAM" id="Phobius"/>
    </source>
</evidence>
<evidence type="ECO:0000256" key="5">
    <source>
        <dbReference type="ARBA" id="ARBA00022448"/>
    </source>
</evidence>
<evidence type="ECO:0000256" key="6">
    <source>
        <dbReference type="ARBA" id="ARBA00022449"/>
    </source>
</evidence>
<keyword evidence="9 13" id="KW-1133">Transmembrane helix</keyword>